<sequence length="294" mass="32876">MSTTPSKNFPTWALFSLAANLLLLMGLTWVLLPSAQLSLPYPIKKSAATTQAPKSTPDEPPPPPELGPRHQLNYQEWVVLLEKEADVIASRQPEHLAILLGDSLSLWFPNELLPQETIWLNQGISGETSAGLVERLNLLDKTKPDVIFVMIGINDLIRGVEDRTILKNQELIIRNLRRVHPKAKIVLQSILPHGAEKSTWQRRDRLLEIPNSRIQQLNQRLKAIAQSQGAIYLDLYPLFAEESGNMNMALSTDGLHLSPKGYLVWHYALQVVNQMGRDGGLRSGGETGKMPVLR</sequence>
<dbReference type="PANTHER" id="PTHR30383">
    <property type="entry name" value="THIOESTERASE 1/PROTEASE 1/LYSOPHOSPHOLIPASE L1"/>
    <property type="match status" value="1"/>
</dbReference>
<evidence type="ECO:0000256" key="1">
    <source>
        <dbReference type="SAM" id="MobiDB-lite"/>
    </source>
</evidence>
<feature type="region of interest" description="Disordered" evidence="1">
    <location>
        <begin position="47"/>
        <end position="68"/>
    </location>
</feature>
<dbReference type="SUPFAM" id="SSF52266">
    <property type="entry name" value="SGNH hydrolase"/>
    <property type="match status" value="1"/>
</dbReference>
<comment type="caution">
    <text evidence="4">The sequence shown here is derived from an EMBL/GenBank/DDBJ whole genome shotgun (WGS) entry which is preliminary data.</text>
</comment>
<keyword evidence="2" id="KW-0812">Transmembrane</keyword>
<evidence type="ECO:0000256" key="2">
    <source>
        <dbReference type="SAM" id="Phobius"/>
    </source>
</evidence>
<organism evidence="4 5">
    <name type="scientific">Limnofasciculus baicalensis BBK-W-15</name>
    <dbReference type="NCBI Taxonomy" id="2699891"/>
    <lineage>
        <taxon>Bacteria</taxon>
        <taxon>Bacillati</taxon>
        <taxon>Cyanobacteriota</taxon>
        <taxon>Cyanophyceae</taxon>
        <taxon>Coleofasciculales</taxon>
        <taxon>Coleofasciculaceae</taxon>
        <taxon>Limnofasciculus</taxon>
        <taxon>Limnofasciculus baicalensis</taxon>
    </lineage>
</organism>
<gene>
    <name evidence="4" type="ORF">NJ959_19370</name>
</gene>
<dbReference type="InterPro" id="IPR036514">
    <property type="entry name" value="SGNH_hydro_sf"/>
</dbReference>
<dbReference type="Pfam" id="PF13472">
    <property type="entry name" value="Lipase_GDSL_2"/>
    <property type="match status" value="1"/>
</dbReference>
<dbReference type="InterPro" id="IPR013830">
    <property type="entry name" value="SGNH_hydro"/>
</dbReference>
<dbReference type="AlphaFoldDB" id="A0AAE3KTJ4"/>
<feature type="domain" description="SGNH hydrolase-type esterase" evidence="3">
    <location>
        <begin position="117"/>
        <end position="262"/>
    </location>
</feature>
<dbReference type="Proteomes" id="UP001204953">
    <property type="component" value="Unassembled WGS sequence"/>
</dbReference>
<accession>A0AAE3KTJ4</accession>
<dbReference type="EMBL" id="JAMZMM010000218">
    <property type="protein sequence ID" value="MCP2730592.1"/>
    <property type="molecule type" value="Genomic_DNA"/>
</dbReference>
<evidence type="ECO:0000313" key="4">
    <source>
        <dbReference type="EMBL" id="MCP2730592.1"/>
    </source>
</evidence>
<dbReference type="PANTHER" id="PTHR30383:SF5">
    <property type="entry name" value="SGNH HYDROLASE-TYPE ESTERASE DOMAIN-CONTAINING PROTEIN"/>
    <property type="match status" value="1"/>
</dbReference>
<dbReference type="GO" id="GO:0004622">
    <property type="term" value="F:phosphatidylcholine lysophospholipase activity"/>
    <property type="evidence" value="ECO:0007669"/>
    <property type="project" value="TreeGrafter"/>
</dbReference>
<dbReference type="InterPro" id="IPR051532">
    <property type="entry name" value="Ester_Hydrolysis_Enzymes"/>
</dbReference>
<keyword evidence="5" id="KW-1185">Reference proteome</keyword>
<proteinExistence type="predicted"/>
<feature type="transmembrane region" description="Helical" evidence="2">
    <location>
        <begin position="12"/>
        <end position="32"/>
    </location>
</feature>
<dbReference type="Gene3D" id="3.40.50.1110">
    <property type="entry name" value="SGNH hydrolase"/>
    <property type="match status" value="1"/>
</dbReference>
<evidence type="ECO:0000313" key="5">
    <source>
        <dbReference type="Proteomes" id="UP001204953"/>
    </source>
</evidence>
<name>A0AAE3KTJ4_9CYAN</name>
<evidence type="ECO:0000259" key="3">
    <source>
        <dbReference type="Pfam" id="PF13472"/>
    </source>
</evidence>
<keyword evidence="2" id="KW-0472">Membrane</keyword>
<reference evidence="4" key="1">
    <citation type="submission" date="2022-06" db="EMBL/GenBank/DDBJ databases">
        <title>New cyanobacteria of genus Symplocastrum in benthos of Lake Baikal.</title>
        <authorList>
            <person name="Sorokovikova E."/>
            <person name="Tikhonova I."/>
            <person name="Krasnopeev A."/>
            <person name="Evseev P."/>
            <person name="Gladkikh A."/>
            <person name="Belykh O."/>
        </authorList>
    </citation>
    <scope>NUCLEOTIDE SEQUENCE</scope>
    <source>
        <strain evidence="4">BBK-W-15</strain>
    </source>
</reference>
<keyword evidence="2" id="KW-1133">Transmembrane helix</keyword>
<protein>
    <submittedName>
        <fullName evidence="4">GDSL-type esterase/lipase family protein</fullName>
    </submittedName>
</protein>
<dbReference type="RefSeq" id="WP_254013348.1">
    <property type="nucleotide sequence ID" value="NZ_JAMZMM010000218.1"/>
</dbReference>